<gene>
    <name evidence="1" type="ORF">DGMP_25380</name>
</gene>
<evidence type="ECO:0000313" key="1">
    <source>
        <dbReference type="EMBL" id="BCL61845.1"/>
    </source>
</evidence>
<dbReference type="Pfam" id="PF13591">
    <property type="entry name" value="MerR_2"/>
    <property type="match status" value="1"/>
</dbReference>
<dbReference type="AlphaFoldDB" id="A0A8D5FQF0"/>
<proteinExistence type="predicted"/>
<protein>
    <recommendedName>
        <fullName evidence="3">MerR family transcriptional regulator</fullName>
    </recommendedName>
</protein>
<organism evidence="1 2">
    <name type="scientific">Desulfomarina profundi</name>
    <dbReference type="NCBI Taxonomy" id="2772557"/>
    <lineage>
        <taxon>Bacteria</taxon>
        <taxon>Pseudomonadati</taxon>
        <taxon>Thermodesulfobacteriota</taxon>
        <taxon>Desulfobulbia</taxon>
        <taxon>Desulfobulbales</taxon>
        <taxon>Desulfobulbaceae</taxon>
        <taxon>Desulfomarina</taxon>
    </lineage>
</organism>
<evidence type="ECO:0008006" key="3">
    <source>
        <dbReference type="Google" id="ProtNLM"/>
    </source>
</evidence>
<reference evidence="1" key="1">
    <citation type="submission" date="2020-09" db="EMBL/GenBank/DDBJ databases">
        <title>Desulfogranum mesoprofundum gen. nov., sp. nov., a novel mesophilic, sulfate-reducing chemolithoautotroph isolated from a deep-sea hydrothermal vent chimney in the Suiyo Seamount.</title>
        <authorList>
            <person name="Hashimoto Y."/>
            <person name="Nakagawa S."/>
        </authorList>
    </citation>
    <scope>NUCLEOTIDE SEQUENCE</scope>
    <source>
        <strain evidence="1">KT2</strain>
    </source>
</reference>
<name>A0A8D5FQF0_9BACT</name>
<dbReference type="KEGG" id="dbk:DGMP_25380"/>
<dbReference type="RefSeq" id="WP_228854261.1">
    <property type="nucleotide sequence ID" value="NZ_AP024086.1"/>
</dbReference>
<keyword evidence="2" id="KW-1185">Reference proteome</keyword>
<evidence type="ECO:0000313" key="2">
    <source>
        <dbReference type="Proteomes" id="UP000826725"/>
    </source>
</evidence>
<sequence>MTERCTSITCTVLDEDSRYSFGDLCRLCGVTAEMILDMIDEGLLSPGGRAPAEWSFTAVEIKRVQTTVRLQRDLRVNLPGCALALQLLEELEELRRLHRLG</sequence>
<dbReference type="EMBL" id="AP024086">
    <property type="protein sequence ID" value="BCL61845.1"/>
    <property type="molecule type" value="Genomic_DNA"/>
</dbReference>
<dbReference type="Proteomes" id="UP000826725">
    <property type="component" value="Chromosome"/>
</dbReference>
<accession>A0A8D5FQF0</accession>